<feature type="domain" description="VOC" evidence="1">
    <location>
        <begin position="6"/>
        <end position="130"/>
    </location>
</feature>
<reference evidence="2" key="1">
    <citation type="submission" date="2020-09" db="EMBL/GenBank/DDBJ databases">
        <title>Nocardioides sp. strain MJB4 16S ribosomal RNA gene Genome sequencing and assembly.</title>
        <authorList>
            <person name="Kim I."/>
        </authorList>
    </citation>
    <scope>NUCLEOTIDE SEQUENCE</scope>
    <source>
        <strain evidence="2">MJB4</strain>
    </source>
</reference>
<sequence length="132" mass="14268">MSGDEGIGPATPLLIVSDVDRSLSHYVERLGFTCVVRSPAADAFFAIVERDAARIMLKSVGPEVSPLPNPQRHAWARWDVFIHAPDPASLAAELADRGVDLHQPLGVDDDDLLGLATMDPDGYVCFFGRPNT</sequence>
<dbReference type="RefSeq" id="WP_192143655.1">
    <property type="nucleotide sequence ID" value="NZ_JACYXZ010000003.1"/>
</dbReference>
<accession>A0A927PZK1</accession>
<name>A0A927PZK1_9ACTN</name>
<organism evidence="2 3">
    <name type="scientific">Nocardioides donggukensis</name>
    <dbReference type="NCBI Taxonomy" id="2774019"/>
    <lineage>
        <taxon>Bacteria</taxon>
        <taxon>Bacillati</taxon>
        <taxon>Actinomycetota</taxon>
        <taxon>Actinomycetes</taxon>
        <taxon>Propionibacteriales</taxon>
        <taxon>Nocardioidaceae</taxon>
        <taxon>Nocardioides</taxon>
    </lineage>
</organism>
<dbReference type="InterPro" id="IPR004360">
    <property type="entry name" value="Glyas_Fos-R_dOase_dom"/>
</dbReference>
<gene>
    <name evidence="2" type="ORF">IE331_11970</name>
</gene>
<comment type="caution">
    <text evidence="2">The sequence shown here is derived from an EMBL/GenBank/DDBJ whole genome shotgun (WGS) entry which is preliminary data.</text>
</comment>
<dbReference type="Pfam" id="PF00903">
    <property type="entry name" value="Glyoxalase"/>
    <property type="match status" value="1"/>
</dbReference>
<protein>
    <recommendedName>
        <fullName evidence="1">VOC domain-containing protein</fullName>
    </recommendedName>
</protein>
<dbReference type="EMBL" id="JACYXZ010000003">
    <property type="protein sequence ID" value="MBD8870343.1"/>
    <property type="molecule type" value="Genomic_DNA"/>
</dbReference>
<dbReference type="PROSITE" id="PS51819">
    <property type="entry name" value="VOC"/>
    <property type="match status" value="1"/>
</dbReference>
<evidence type="ECO:0000259" key="1">
    <source>
        <dbReference type="PROSITE" id="PS51819"/>
    </source>
</evidence>
<evidence type="ECO:0000313" key="3">
    <source>
        <dbReference type="Proteomes" id="UP000616839"/>
    </source>
</evidence>
<dbReference type="SUPFAM" id="SSF54593">
    <property type="entry name" value="Glyoxalase/Bleomycin resistance protein/Dihydroxybiphenyl dioxygenase"/>
    <property type="match status" value="1"/>
</dbReference>
<dbReference type="Proteomes" id="UP000616839">
    <property type="component" value="Unassembled WGS sequence"/>
</dbReference>
<dbReference type="InterPro" id="IPR029068">
    <property type="entry name" value="Glyas_Bleomycin-R_OHBP_Dase"/>
</dbReference>
<proteinExistence type="predicted"/>
<keyword evidence="3" id="KW-1185">Reference proteome</keyword>
<dbReference type="AlphaFoldDB" id="A0A927PZK1"/>
<evidence type="ECO:0000313" key="2">
    <source>
        <dbReference type="EMBL" id="MBD8870343.1"/>
    </source>
</evidence>
<dbReference type="InterPro" id="IPR037523">
    <property type="entry name" value="VOC_core"/>
</dbReference>
<dbReference type="Gene3D" id="3.10.180.10">
    <property type="entry name" value="2,3-Dihydroxybiphenyl 1,2-Dioxygenase, domain 1"/>
    <property type="match status" value="1"/>
</dbReference>